<dbReference type="InterPro" id="IPR050791">
    <property type="entry name" value="Aldo-Keto_reductase"/>
</dbReference>
<dbReference type="Proteomes" id="UP000001420">
    <property type="component" value="Chromosome"/>
</dbReference>
<keyword evidence="4" id="KW-1185">Reference proteome</keyword>
<dbReference type="OrthoDB" id="9809990at2"/>
<dbReference type="STRING" id="167539.Pro_1192"/>
<dbReference type="eggNOG" id="COG0667">
    <property type="taxonomic scope" value="Bacteria"/>
</dbReference>
<dbReference type="InterPro" id="IPR036812">
    <property type="entry name" value="NAD(P)_OxRdtase_dom_sf"/>
</dbReference>
<dbReference type="Pfam" id="PF00248">
    <property type="entry name" value="Aldo_ket_red"/>
    <property type="match status" value="1"/>
</dbReference>
<sequence length="319" mass="36351">MIKIGFGTWAWGNKFLWGYLPEKDDELLEKTFKIAINNGLNLIDTADSYGTGSLNGRSEKLLGKYLSDLSPTRRKSIVIATKLAPYPWRLGKEALTKAFHASKNRLKGKLDRIQLHWSTSRYAPWQEVQLIDCLGSIYEQGLISEIGVSNMGPLRLRWIYDRLKKRGIPLKSLQIQFSLLSPQQKRNYQIKEVCKELNIQLLAYSPLALGVLSISPSEKKVPETFLRQRIFNRLIPSSIDLRKGLHKIANDRGVSQTQVALNWCRSHGSIPIPGIRTPNQALDISEACKWELNKKEKLLLDELSIESKQRMPANPFQSN</sequence>
<dbReference type="InterPro" id="IPR023210">
    <property type="entry name" value="NADP_OxRdtase_dom"/>
</dbReference>
<dbReference type="GO" id="GO:0005737">
    <property type="term" value="C:cytoplasm"/>
    <property type="evidence" value="ECO:0007669"/>
    <property type="project" value="TreeGrafter"/>
</dbReference>
<dbReference type="PATRIC" id="fig|167539.5.peg.1247"/>
<evidence type="ECO:0000259" key="2">
    <source>
        <dbReference type="Pfam" id="PF00248"/>
    </source>
</evidence>
<evidence type="ECO:0000256" key="1">
    <source>
        <dbReference type="ARBA" id="ARBA00023002"/>
    </source>
</evidence>
<proteinExistence type="predicted"/>
<dbReference type="GO" id="GO:0016491">
    <property type="term" value="F:oxidoreductase activity"/>
    <property type="evidence" value="ECO:0007669"/>
    <property type="project" value="UniProtKB-KW"/>
</dbReference>
<gene>
    <name evidence="3" type="primary">tas</name>
    <name evidence="3" type="ordered locus">Pro_1192</name>
</gene>
<evidence type="ECO:0000313" key="3">
    <source>
        <dbReference type="EMBL" id="AAQ00237.1"/>
    </source>
</evidence>
<dbReference type="KEGG" id="pma:Pro_1192"/>
<dbReference type="PANTHER" id="PTHR43625">
    <property type="entry name" value="AFLATOXIN B1 ALDEHYDE REDUCTASE"/>
    <property type="match status" value="1"/>
</dbReference>
<dbReference type="HOGENOM" id="CLU_023205_2_3_3"/>
<evidence type="ECO:0000313" key="4">
    <source>
        <dbReference type="Proteomes" id="UP000001420"/>
    </source>
</evidence>
<name>Q7VBA5_PROMA</name>
<dbReference type="EMBL" id="AE017126">
    <property type="protein sequence ID" value="AAQ00237.1"/>
    <property type="molecule type" value="Genomic_DNA"/>
</dbReference>
<feature type="domain" description="NADP-dependent oxidoreductase" evidence="2">
    <location>
        <begin position="3"/>
        <end position="303"/>
    </location>
</feature>
<dbReference type="SUPFAM" id="SSF51430">
    <property type="entry name" value="NAD(P)-linked oxidoreductase"/>
    <property type="match status" value="1"/>
</dbReference>
<reference evidence="3 4" key="1">
    <citation type="journal article" date="2003" name="Proc. Natl. Acad. Sci. U.S.A.">
        <title>Genome sequence of the cyanobacterium Prochlorococcus marinus SS120, a nearly minimal oxyphototrophic genome.</title>
        <authorList>
            <person name="Dufresne A."/>
            <person name="Salanoubat M."/>
            <person name="Partensky F."/>
            <person name="Artiguenave F."/>
            <person name="Axmann I.M."/>
            <person name="Barbe V."/>
            <person name="Duprat S."/>
            <person name="Galperin M.Y."/>
            <person name="Koonin E.V."/>
            <person name="Le Gall F."/>
            <person name="Makarova K.S."/>
            <person name="Ostrowski M."/>
            <person name="Oztas S."/>
            <person name="Robert C."/>
            <person name="Rogozin I.B."/>
            <person name="Scanlan D.J."/>
            <person name="Tandeau de Marsac N."/>
            <person name="Weissenbach J."/>
            <person name="Wincker P."/>
            <person name="Wolf Y.I."/>
            <person name="Hess W.R."/>
        </authorList>
    </citation>
    <scope>NUCLEOTIDE SEQUENCE [LARGE SCALE GENOMIC DNA]</scope>
    <source>
        <strain evidence="4">SARG / CCMP1375 / SS120</strain>
    </source>
</reference>
<dbReference type="AlphaFoldDB" id="Q7VBA5"/>
<protein>
    <submittedName>
        <fullName evidence="3">Predicted oxidoreductase</fullName>
    </submittedName>
</protein>
<organism evidence="3 4">
    <name type="scientific">Prochlorococcus marinus (strain SARG / CCMP1375 / SS120)</name>
    <dbReference type="NCBI Taxonomy" id="167539"/>
    <lineage>
        <taxon>Bacteria</taxon>
        <taxon>Bacillati</taxon>
        <taxon>Cyanobacteriota</taxon>
        <taxon>Cyanophyceae</taxon>
        <taxon>Synechococcales</taxon>
        <taxon>Prochlorococcaceae</taxon>
        <taxon>Prochlorococcus</taxon>
    </lineage>
</organism>
<keyword evidence="1" id="KW-0560">Oxidoreductase</keyword>
<accession>Q7VBA5</accession>
<dbReference type="Gene3D" id="3.20.20.100">
    <property type="entry name" value="NADP-dependent oxidoreductase domain"/>
    <property type="match status" value="1"/>
</dbReference>
<dbReference type="RefSeq" id="WP_011125344.1">
    <property type="nucleotide sequence ID" value="NC_005042.1"/>
</dbReference>
<dbReference type="EnsemblBacteria" id="AAQ00237">
    <property type="protein sequence ID" value="AAQ00237"/>
    <property type="gene ID" value="Pro_1192"/>
</dbReference>
<dbReference type="PANTHER" id="PTHR43625:SF5">
    <property type="entry name" value="PYRIDOXAL REDUCTASE, CHLOROPLASTIC"/>
    <property type="match status" value="1"/>
</dbReference>